<evidence type="ECO:0000313" key="3">
    <source>
        <dbReference type="Proteomes" id="UP000244722"/>
    </source>
</evidence>
<evidence type="ECO:0000259" key="1">
    <source>
        <dbReference type="Pfam" id="PF20978"/>
    </source>
</evidence>
<dbReference type="OrthoDB" id="5522061at2759"/>
<dbReference type="STRING" id="42251.A0A2T7A3M5"/>
<keyword evidence="3" id="KW-1185">Reference proteome</keyword>
<feature type="domain" description="Glutamyl-tRNA amidotransferase complex subunit Gta3" evidence="1">
    <location>
        <begin position="29"/>
        <end position="78"/>
    </location>
</feature>
<dbReference type="EMBL" id="NESQ01000031">
    <property type="protein sequence ID" value="PUU82295.1"/>
    <property type="molecule type" value="Genomic_DNA"/>
</dbReference>
<comment type="caution">
    <text evidence="2">The sequence shown here is derived from an EMBL/GenBank/DDBJ whole genome shotgun (WGS) entry which is preliminary data.</text>
</comment>
<dbReference type="Proteomes" id="UP000244722">
    <property type="component" value="Unassembled WGS sequence"/>
</dbReference>
<dbReference type="InterPro" id="IPR049545">
    <property type="entry name" value="Gta3_dom"/>
</dbReference>
<name>A0A2T7A3M5_TUBBO</name>
<gene>
    <name evidence="2" type="ORF">B9Z19DRAFT_1018141</name>
</gene>
<dbReference type="AlphaFoldDB" id="A0A2T7A3M5"/>
<proteinExistence type="predicted"/>
<organism evidence="2 3">
    <name type="scientific">Tuber borchii</name>
    <name type="common">White truffle</name>
    <dbReference type="NCBI Taxonomy" id="42251"/>
    <lineage>
        <taxon>Eukaryota</taxon>
        <taxon>Fungi</taxon>
        <taxon>Dikarya</taxon>
        <taxon>Ascomycota</taxon>
        <taxon>Pezizomycotina</taxon>
        <taxon>Pezizomycetes</taxon>
        <taxon>Pezizales</taxon>
        <taxon>Tuberaceae</taxon>
        <taxon>Tuber</taxon>
    </lineage>
</organism>
<accession>A0A2T7A3M5</accession>
<reference evidence="2 3" key="1">
    <citation type="submission" date="2017-04" db="EMBL/GenBank/DDBJ databases">
        <title>Draft genome sequence of Tuber borchii Vittad., a whitish edible truffle.</title>
        <authorList>
            <consortium name="DOE Joint Genome Institute"/>
            <person name="Murat C."/>
            <person name="Kuo A."/>
            <person name="Barry K.W."/>
            <person name="Clum A."/>
            <person name="Dockter R.B."/>
            <person name="Fauchery L."/>
            <person name="Iotti M."/>
            <person name="Kohler A."/>
            <person name="Labutti K."/>
            <person name="Lindquist E.A."/>
            <person name="Lipzen A."/>
            <person name="Ohm R.A."/>
            <person name="Wang M."/>
            <person name="Grigoriev I.V."/>
            <person name="Zambonelli A."/>
            <person name="Martin F.M."/>
        </authorList>
    </citation>
    <scope>NUCLEOTIDE SEQUENCE [LARGE SCALE GENOMIC DNA]</scope>
    <source>
        <strain evidence="2 3">Tbo3840</strain>
    </source>
</reference>
<sequence length="166" mass="18154">MKFLKPPTWSVRALLPTPSSRTVAAAATTEQAIQPATIAHLHRLSALPMSAGNEADLRDHLHFVRALATLDTKGVEPLRGIRDEVGGREGVVCLEDLQVGGRKGEGEGEAEVKWDVMRLAARKEGVFFVVDGDMDNWVWGGFFLGEKSTKTKSVFSMHGTNKKLSR</sequence>
<evidence type="ECO:0000313" key="2">
    <source>
        <dbReference type="EMBL" id="PUU82295.1"/>
    </source>
</evidence>
<protein>
    <recommendedName>
        <fullName evidence="1">Glutamyl-tRNA amidotransferase complex subunit Gta3 domain-containing protein</fullName>
    </recommendedName>
</protein>
<dbReference type="Pfam" id="PF20978">
    <property type="entry name" value="Gta3"/>
    <property type="match status" value="1"/>
</dbReference>